<protein>
    <submittedName>
        <fullName evidence="2">Uncharacterized protein</fullName>
    </submittedName>
</protein>
<organism evidence="2 3">
    <name type="scientific">Clostridium folliculivorans</name>
    <dbReference type="NCBI Taxonomy" id="2886038"/>
    <lineage>
        <taxon>Bacteria</taxon>
        <taxon>Bacillati</taxon>
        <taxon>Bacillota</taxon>
        <taxon>Clostridia</taxon>
        <taxon>Eubacteriales</taxon>
        <taxon>Clostridiaceae</taxon>
        <taxon>Clostridium</taxon>
    </lineage>
</organism>
<comment type="caution">
    <text evidence="2">The sequence shown here is derived from an EMBL/GenBank/DDBJ whole genome shotgun (WGS) entry which is preliminary data.</text>
</comment>
<evidence type="ECO:0000313" key="2">
    <source>
        <dbReference type="EMBL" id="GKU25748.1"/>
    </source>
</evidence>
<keyword evidence="1" id="KW-0472">Membrane</keyword>
<name>A0A9W5Y393_9CLOT</name>
<gene>
    <name evidence="2" type="ORF">CFOLD11_25740</name>
</gene>
<keyword evidence="3" id="KW-1185">Reference proteome</keyword>
<proteinExistence type="predicted"/>
<sequence>MDKFIEFVNSEKGKKVKDLNQLIIFYMFIILPVNTYMLKHIANLYFTILSAIIFLFVGIAFPIYIVNEFSKYKKVVSN</sequence>
<dbReference type="EMBL" id="BQXY01000003">
    <property type="protein sequence ID" value="GKU25748.1"/>
    <property type="molecule type" value="Genomic_DNA"/>
</dbReference>
<reference evidence="2" key="1">
    <citation type="journal article" date="2023" name="Int. J. Syst. Evol. Microbiol.">
        <title>&lt;i&gt;Clostridium folliculivorans&lt;/i&gt; sp. nov., isolated from soil samples of an organic paddy in Japan.</title>
        <authorList>
            <person name="Tazawa J."/>
            <person name="Kobayashi H."/>
            <person name="Tanizawa Y."/>
            <person name="Uchino A."/>
            <person name="Tanaka F."/>
            <person name="Urashima Y."/>
            <person name="Miura S."/>
            <person name="Sakamoto M."/>
            <person name="Ohkuma M."/>
            <person name="Tohno M."/>
        </authorList>
    </citation>
    <scope>NUCLEOTIDE SEQUENCE</scope>
    <source>
        <strain evidence="2">D1-1</strain>
    </source>
</reference>
<keyword evidence="1" id="KW-1133">Transmembrane helix</keyword>
<dbReference type="RefSeq" id="WP_261852689.1">
    <property type="nucleotide sequence ID" value="NZ_BQXY01000003.1"/>
</dbReference>
<keyword evidence="1" id="KW-0812">Transmembrane</keyword>
<dbReference type="AlphaFoldDB" id="A0A9W5Y393"/>
<feature type="transmembrane region" description="Helical" evidence="1">
    <location>
        <begin position="44"/>
        <end position="66"/>
    </location>
</feature>
<evidence type="ECO:0000256" key="1">
    <source>
        <dbReference type="SAM" id="Phobius"/>
    </source>
</evidence>
<evidence type="ECO:0000313" key="3">
    <source>
        <dbReference type="Proteomes" id="UP001057868"/>
    </source>
</evidence>
<accession>A0A9W5Y393</accession>
<feature type="transmembrane region" description="Helical" evidence="1">
    <location>
        <begin position="21"/>
        <end position="38"/>
    </location>
</feature>
<dbReference type="Proteomes" id="UP001057868">
    <property type="component" value="Unassembled WGS sequence"/>
</dbReference>